<evidence type="ECO:0000313" key="9">
    <source>
        <dbReference type="EMBL" id="SHE47321.1"/>
    </source>
</evidence>
<comment type="subcellular location">
    <subcellularLocation>
        <location evidence="1">Cell membrane</location>
        <topology evidence="1">Multi-pass membrane protein</topology>
    </subcellularLocation>
</comment>
<feature type="transmembrane region" description="Helical" evidence="8">
    <location>
        <begin position="127"/>
        <end position="147"/>
    </location>
</feature>
<keyword evidence="7 8" id="KW-0472">Membrane</keyword>
<feature type="transmembrane region" description="Helical" evidence="8">
    <location>
        <begin position="12"/>
        <end position="33"/>
    </location>
</feature>
<evidence type="ECO:0000256" key="3">
    <source>
        <dbReference type="ARBA" id="ARBA00022448"/>
    </source>
</evidence>
<keyword evidence="4" id="KW-1003">Cell membrane</keyword>
<feature type="transmembrane region" description="Helical" evidence="8">
    <location>
        <begin position="159"/>
        <end position="179"/>
    </location>
</feature>
<keyword evidence="6 8" id="KW-1133">Transmembrane helix</keyword>
<evidence type="ECO:0000256" key="2">
    <source>
        <dbReference type="ARBA" id="ARBA00010110"/>
    </source>
</evidence>
<feature type="transmembrane region" description="Helical" evidence="8">
    <location>
        <begin position="69"/>
        <end position="92"/>
    </location>
</feature>
<feature type="transmembrane region" description="Helical" evidence="8">
    <location>
        <begin position="200"/>
        <end position="219"/>
    </location>
</feature>
<dbReference type="InterPro" id="IPR002657">
    <property type="entry name" value="BilAc:Na_symport/Acr3"/>
</dbReference>
<keyword evidence="5 8" id="KW-0812">Transmembrane</keyword>
<dbReference type="InterPro" id="IPR038770">
    <property type="entry name" value="Na+/solute_symporter_sf"/>
</dbReference>
<accession>A0A1M4TS69</accession>
<dbReference type="EMBL" id="FQVG01000005">
    <property type="protein sequence ID" value="SHE47321.1"/>
    <property type="molecule type" value="Genomic_DNA"/>
</dbReference>
<organism evidence="9 10">
    <name type="scientific">Caloramator proteoclasticus DSM 10124</name>
    <dbReference type="NCBI Taxonomy" id="1121262"/>
    <lineage>
        <taxon>Bacteria</taxon>
        <taxon>Bacillati</taxon>
        <taxon>Bacillota</taxon>
        <taxon>Clostridia</taxon>
        <taxon>Eubacteriales</taxon>
        <taxon>Clostridiaceae</taxon>
        <taxon>Caloramator</taxon>
    </lineage>
</organism>
<dbReference type="InterPro" id="IPR004706">
    <property type="entry name" value="Arsenical-R_Acr3"/>
</dbReference>
<name>A0A1M4TS69_9CLOT</name>
<evidence type="ECO:0000256" key="7">
    <source>
        <dbReference type="ARBA" id="ARBA00023136"/>
    </source>
</evidence>
<evidence type="ECO:0000256" key="4">
    <source>
        <dbReference type="ARBA" id="ARBA00022475"/>
    </source>
</evidence>
<keyword evidence="3" id="KW-0813">Transport</keyword>
<feature type="transmembrane region" description="Helical" evidence="8">
    <location>
        <begin position="231"/>
        <end position="252"/>
    </location>
</feature>
<keyword evidence="10" id="KW-1185">Reference proteome</keyword>
<dbReference type="PANTHER" id="PTHR43057:SF1">
    <property type="entry name" value="ARSENICAL-RESISTANCE PROTEIN 3"/>
    <property type="match status" value="1"/>
</dbReference>
<dbReference type="GO" id="GO:0015297">
    <property type="term" value="F:antiporter activity"/>
    <property type="evidence" value="ECO:0007669"/>
    <property type="project" value="InterPro"/>
</dbReference>
<evidence type="ECO:0000256" key="5">
    <source>
        <dbReference type="ARBA" id="ARBA00022692"/>
    </source>
</evidence>
<dbReference type="Pfam" id="PF01758">
    <property type="entry name" value="SBF"/>
    <property type="match status" value="1"/>
</dbReference>
<evidence type="ECO:0000256" key="8">
    <source>
        <dbReference type="SAM" id="Phobius"/>
    </source>
</evidence>
<dbReference type="GO" id="GO:0005886">
    <property type="term" value="C:plasma membrane"/>
    <property type="evidence" value="ECO:0007669"/>
    <property type="project" value="UniProtKB-SubCell"/>
</dbReference>
<sequence>MIKKIFYYPSKNLVKVIPLVLLLGFLTGLKFDLNFMKSYILIFTVFMIYPTMIGFNYKSAFDLSHSKLVLLSLLINFLIIPVIAYLIGITLFKDNMDMFAGLAIASLLPTSGMTISWTMLNKGNVSAAVKITALSLFIGSLVAPWYLLLMVGKYIPIDIVKTFITIIQVVVIPLILGTITYKLLLKKYSVEEYNKKIKPILPAISIWFLLGIVFISIGMKSKVIISKPDLILWSLVVLTVFYLLNYTISTIIGKIFLNREDAIALVYSTVMRNLSLALGIAASSFGSKAALIVTLAFILQVQSASWFGKYFANRVFK</sequence>
<dbReference type="RefSeq" id="WP_242947334.1">
    <property type="nucleotide sequence ID" value="NZ_FQVG01000005.1"/>
</dbReference>
<reference evidence="10" key="1">
    <citation type="submission" date="2016-11" db="EMBL/GenBank/DDBJ databases">
        <authorList>
            <person name="Varghese N."/>
            <person name="Submissions S."/>
        </authorList>
    </citation>
    <scope>NUCLEOTIDE SEQUENCE [LARGE SCALE GENOMIC DNA]</scope>
    <source>
        <strain evidence="10">DSM 10124</strain>
    </source>
</reference>
<gene>
    <name evidence="9" type="ORF">SAMN02746091_00459</name>
</gene>
<protein>
    <submittedName>
        <fullName evidence="9">Predicted Na+-dependent transporter</fullName>
    </submittedName>
</protein>
<evidence type="ECO:0000313" key="10">
    <source>
        <dbReference type="Proteomes" id="UP000184423"/>
    </source>
</evidence>
<dbReference type="GO" id="GO:0015104">
    <property type="term" value="F:antimonite transmembrane transporter activity"/>
    <property type="evidence" value="ECO:0007669"/>
    <property type="project" value="TreeGrafter"/>
</dbReference>
<dbReference type="PANTHER" id="PTHR43057">
    <property type="entry name" value="ARSENITE EFFLUX TRANSPORTER"/>
    <property type="match status" value="1"/>
</dbReference>
<evidence type="ECO:0000256" key="6">
    <source>
        <dbReference type="ARBA" id="ARBA00022989"/>
    </source>
</evidence>
<feature type="transmembrane region" description="Helical" evidence="8">
    <location>
        <begin position="98"/>
        <end position="120"/>
    </location>
</feature>
<dbReference type="GO" id="GO:0015105">
    <property type="term" value="F:arsenite transmembrane transporter activity"/>
    <property type="evidence" value="ECO:0007669"/>
    <property type="project" value="TreeGrafter"/>
</dbReference>
<feature type="transmembrane region" description="Helical" evidence="8">
    <location>
        <begin position="39"/>
        <end position="57"/>
    </location>
</feature>
<dbReference type="AlphaFoldDB" id="A0A1M4TS69"/>
<dbReference type="Gene3D" id="1.20.1530.20">
    <property type="match status" value="1"/>
</dbReference>
<proteinExistence type="inferred from homology"/>
<comment type="similarity">
    <text evidence="2">Belongs to the arsenical resistance-3 (ACR3) (TC 2.A.59) family.</text>
</comment>
<dbReference type="Proteomes" id="UP000184423">
    <property type="component" value="Unassembled WGS sequence"/>
</dbReference>
<evidence type="ECO:0000256" key="1">
    <source>
        <dbReference type="ARBA" id="ARBA00004651"/>
    </source>
</evidence>